<dbReference type="Proteomes" id="UP000034739">
    <property type="component" value="Unassembled WGS sequence"/>
</dbReference>
<feature type="transmembrane region" description="Helical" evidence="6">
    <location>
        <begin position="41"/>
        <end position="58"/>
    </location>
</feature>
<reference evidence="8 9" key="1">
    <citation type="journal article" date="2015" name="Nature">
        <title>rRNA introns, odd ribosomes, and small enigmatic genomes across a large radiation of phyla.</title>
        <authorList>
            <person name="Brown C.T."/>
            <person name="Hug L.A."/>
            <person name="Thomas B.C."/>
            <person name="Sharon I."/>
            <person name="Castelle C.J."/>
            <person name="Singh A."/>
            <person name="Wilkins M.J."/>
            <person name="Williams K.H."/>
            <person name="Banfield J.F."/>
        </authorList>
    </citation>
    <scope>NUCLEOTIDE SEQUENCE [LARGE SCALE GENOMIC DNA]</scope>
</reference>
<dbReference type="PANTHER" id="PTHR37422:SF13">
    <property type="entry name" value="LIPOPOLYSACCHARIDE BIOSYNTHESIS PROTEIN PA4999-RELATED"/>
    <property type="match status" value="1"/>
</dbReference>
<feature type="transmembrane region" description="Helical" evidence="6">
    <location>
        <begin position="101"/>
        <end position="120"/>
    </location>
</feature>
<dbReference type="Pfam" id="PF13414">
    <property type="entry name" value="TPR_11"/>
    <property type="match status" value="1"/>
</dbReference>
<comment type="caution">
    <text evidence="8">The sequence shown here is derived from an EMBL/GenBank/DDBJ whole genome shotgun (WGS) entry which is preliminary data.</text>
</comment>
<feature type="transmembrane region" description="Helical" evidence="6">
    <location>
        <begin position="268"/>
        <end position="287"/>
    </location>
</feature>
<feature type="transmembrane region" description="Helical" evidence="6">
    <location>
        <begin position="177"/>
        <end position="196"/>
    </location>
</feature>
<keyword evidence="5" id="KW-0802">TPR repeat</keyword>
<keyword evidence="2 6" id="KW-0812">Transmembrane</keyword>
<proteinExistence type="predicted"/>
<evidence type="ECO:0000256" key="3">
    <source>
        <dbReference type="ARBA" id="ARBA00022989"/>
    </source>
</evidence>
<feature type="transmembrane region" description="Helical" evidence="6">
    <location>
        <begin position="509"/>
        <end position="530"/>
    </location>
</feature>
<feature type="transmembrane region" description="Helical" evidence="6">
    <location>
        <begin position="208"/>
        <end position="232"/>
    </location>
</feature>
<gene>
    <name evidence="8" type="ORF">UY16_C0023G0008</name>
</gene>
<dbReference type="AlphaFoldDB" id="A0A0G1U0H2"/>
<comment type="subcellular location">
    <subcellularLocation>
        <location evidence="1">Membrane</location>
        <topology evidence="1">Multi-pass membrane protein</topology>
    </subcellularLocation>
</comment>
<organism evidence="8 9">
    <name type="scientific">Candidatus Gottesmanbacteria bacterium GW2011_GWA2_47_9</name>
    <dbReference type="NCBI Taxonomy" id="1618445"/>
    <lineage>
        <taxon>Bacteria</taxon>
        <taxon>Candidatus Gottesmaniibacteriota</taxon>
    </lineage>
</organism>
<dbReference type="PANTHER" id="PTHR37422">
    <property type="entry name" value="TEICHURONIC ACID BIOSYNTHESIS PROTEIN TUAE"/>
    <property type="match status" value="1"/>
</dbReference>
<name>A0A0G1U0H2_9BACT</name>
<dbReference type="NCBIfam" id="NF047558">
    <property type="entry name" value="TPR_END_plus"/>
    <property type="match status" value="1"/>
</dbReference>
<feature type="transmembrane region" description="Helical" evidence="6">
    <location>
        <begin position="12"/>
        <end position="29"/>
    </location>
</feature>
<feature type="transmembrane region" description="Helical" evidence="6">
    <location>
        <begin position="396"/>
        <end position="423"/>
    </location>
</feature>
<protein>
    <recommendedName>
        <fullName evidence="7">O-antigen ligase-related domain-containing protein</fullName>
    </recommendedName>
</protein>
<dbReference type="Gene3D" id="1.25.40.10">
    <property type="entry name" value="Tetratricopeptide repeat domain"/>
    <property type="match status" value="2"/>
</dbReference>
<evidence type="ECO:0000259" key="7">
    <source>
        <dbReference type="Pfam" id="PF04932"/>
    </source>
</evidence>
<dbReference type="EMBL" id="LCOY01000023">
    <property type="protein sequence ID" value="KKU87582.1"/>
    <property type="molecule type" value="Genomic_DNA"/>
</dbReference>
<evidence type="ECO:0000313" key="8">
    <source>
        <dbReference type="EMBL" id="KKU87582.1"/>
    </source>
</evidence>
<dbReference type="InterPro" id="IPR007016">
    <property type="entry name" value="O-antigen_ligase-rel_domated"/>
</dbReference>
<evidence type="ECO:0000256" key="2">
    <source>
        <dbReference type="ARBA" id="ARBA00022692"/>
    </source>
</evidence>
<keyword evidence="3 6" id="KW-1133">Transmembrane helix</keyword>
<evidence type="ECO:0000256" key="1">
    <source>
        <dbReference type="ARBA" id="ARBA00004141"/>
    </source>
</evidence>
<evidence type="ECO:0000256" key="4">
    <source>
        <dbReference type="ARBA" id="ARBA00023136"/>
    </source>
</evidence>
<dbReference type="Pfam" id="PF04932">
    <property type="entry name" value="Wzy_C"/>
    <property type="match status" value="1"/>
</dbReference>
<dbReference type="PROSITE" id="PS50005">
    <property type="entry name" value="TPR"/>
    <property type="match status" value="1"/>
</dbReference>
<feature type="domain" description="O-antigen ligase-related" evidence="7">
    <location>
        <begin position="222"/>
        <end position="411"/>
    </location>
</feature>
<feature type="repeat" description="TPR" evidence="5">
    <location>
        <begin position="652"/>
        <end position="685"/>
    </location>
</feature>
<accession>A0A0G1U0H2</accession>
<evidence type="ECO:0000256" key="6">
    <source>
        <dbReference type="SAM" id="Phobius"/>
    </source>
</evidence>
<dbReference type="SUPFAM" id="SSF48452">
    <property type="entry name" value="TPR-like"/>
    <property type="match status" value="1"/>
</dbReference>
<keyword evidence="4 6" id="KW-0472">Membrane</keyword>
<feature type="transmembrane region" description="Helical" evidence="6">
    <location>
        <begin position="132"/>
        <end position="149"/>
    </location>
</feature>
<dbReference type="SMART" id="SM00028">
    <property type="entry name" value="TPR"/>
    <property type="match status" value="1"/>
</dbReference>
<dbReference type="InterPro" id="IPR019734">
    <property type="entry name" value="TPR_rpt"/>
</dbReference>
<feature type="transmembrane region" description="Helical" evidence="6">
    <location>
        <begin position="444"/>
        <end position="477"/>
    </location>
</feature>
<sequence>MNLVLWCNRVIKIGFYLLFILIPLILTPWNYELFEYNKMMVTYALTIIIVGAWAIKMVAQKEMRIAKTPLDIPIALFLSSQLLSSLFSMDPHVSWFGYYSRFNGGMLSIISYVLLYYALVSNWPNLSNLTNLLKVALGTAVAVALYGVAERLGIDKSLWVQDVQNRVFSTLGQPNWLAAYLVALTPIAMAMGMLNAKWPMLNKDTKHFLLKYFLFSIFHLALVILFFLVLLFTRSRSGLLAFAVADIVFWSLVFIRPRLAKQGEALRNFLIVHFAFFLIVFLNGTYVDSVDKWLTFNAWKSRVTVQRTNERAEPSTNEAPAAAYTAPLLETGGTQSSVIRKYVWQGAINAWKSSTKTFLIGTGTETFAYAFYQFRPVGHNMTSEWDFLYNKAHNEYLNYLTTTGIFGLGSYLLFIAAFAWWLVKFSIFNFQFSNKKEMSNYQFPIINYALFAGWISVLVTNFFGFSVVIVQLFLFLFPAMAIASHQSTADSRGLWKTFPLKLTPQVSKWTSLSLLLALFMLLFFLGRMWWADVLFAQGYRLARNGAYAQAQSLNNQAITISPAEPLYHDEYSTTLAALAALAVEQKQATLAATMIGQALTESDKAITISPKNVNFWKSRTKIFYSFSAFDPEFNPAAITALTRAWELSPNDPKIIYNLAILYGRQNDNTKAIELLQQAINLKPNYRDAYFALHVFYKEIGNSQKAREVVETYLQKVDPNDRDFQTRL</sequence>
<evidence type="ECO:0000313" key="9">
    <source>
        <dbReference type="Proteomes" id="UP000034739"/>
    </source>
</evidence>
<feature type="transmembrane region" description="Helical" evidence="6">
    <location>
        <begin position="238"/>
        <end position="256"/>
    </location>
</feature>
<dbReference type="InterPro" id="IPR011990">
    <property type="entry name" value="TPR-like_helical_dom_sf"/>
</dbReference>
<evidence type="ECO:0000256" key="5">
    <source>
        <dbReference type="PROSITE-ProRule" id="PRU00339"/>
    </source>
</evidence>
<dbReference type="InterPro" id="IPR051533">
    <property type="entry name" value="WaaL-like"/>
</dbReference>
<dbReference type="GO" id="GO:0016020">
    <property type="term" value="C:membrane"/>
    <property type="evidence" value="ECO:0007669"/>
    <property type="project" value="UniProtKB-SubCell"/>
</dbReference>